<evidence type="ECO:0000256" key="3">
    <source>
        <dbReference type="PROSITE-ProRule" id="PRU00708"/>
    </source>
</evidence>
<dbReference type="Pfam" id="PF13812">
    <property type="entry name" value="PPR_3"/>
    <property type="match status" value="1"/>
</dbReference>
<dbReference type="Pfam" id="PF01535">
    <property type="entry name" value="PPR"/>
    <property type="match status" value="1"/>
</dbReference>
<dbReference type="PANTHER" id="PTHR47933:SF11">
    <property type="entry name" value="PENTATRICOPEPTIDE REPEAT-CONTAINING PROTEIN 2"/>
    <property type="match status" value="1"/>
</dbReference>
<evidence type="ECO:0000256" key="1">
    <source>
        <dbReference type="ARBA" id="ARBA00007626"/>
    </source>
</evidence>
<dbReference type="Gene3D" id="1.25.40.10">
    <property type="entry name" value="Tetratricopeptide repeat domain"/>
    <property type="match status" value="2"/>
</dbReference>
<dbReference type="AlphaFoldDB" id="A0A9Q1QL65"/>
<comment type="caution">
    <text evidence="4">The sequence shown here is derived from an EMBL/GenBank/DDBJ whole genome shotgun (WGS) entry which is preliminary data.</text>
</comment>
<dbReference type="PROSITE" id="PS51375">
    <property type="entry name" value="PPR"/>
    <property type="match status" value="3"/>
</dbReference>
<dbReference type="Pfam" id="PF13041">
    <property type="entry name" value="PPR_2"/>
    <property type="match status" value="1"/>
</dbReference>
<dbReference type="OrthoDB" id="185373at2759"/>
<dbReference type="Proteomes" id="UP001153076">
    <property type="component" value="Unassembled WGS sequence"/>
</dbReference>
<evidence type="ECO:0000313" key="4">
    <source>
        <dbReference type="EMBL" id="KAJ8446728.1"/>
    </source>
</evidence>
<keyword evidence="5" id="KW-1185">Reference proteome</keyword>
<name>A0A9Q1QL65_9CARY</name>
<sequence>MDQFAGPDTSTYNIMINACRVQGDLDGAQMFDEMRKRGLKPTAHGRSHVGARGGLCEVKDLSLAFELKNEMLERNIELDSAIYTTLISGLFKVGRKDELPELLEEMKKTGCHPETETYNALIAGFCGEKQLDLALEFLLEMELQGRKPVVISYNVLVRAYCEEGKFRDAVTYLRICVVH</sequence>
<gene>
    <name evidence="4" type="ORF">Cgig2_002890</name>
</gene>
<dbReference type="InterPro" id="IPR011990">
    <property type="entry name" value="TPR-like_helical_dom_sf"/>
</dbReference>
<evidence type="ECO:0000256" key="2">
    <source>
        <dbReference type="ARBA" id="ARBA00022737"/>
    </source>
</evidence>
<keyword evidence="2" id="KW-0677">Repeat</keyword>
<reference evidence="4" key="1">
    <citation type="submission" date="2022-04" db="EMBL/GenBank/DDBJ databases">
        <title>Carnegiea gigantea Genome sequencing and assembly v2.</title>
        <authorList>
            <person name="Copetti D."/>
            <person name="Sanderson M.J."/>
            <person name="Burquez A."/>
            <person name="Wojciechowski M.F."/>
        </authorList>
    </citation>
    <scope>NUCLEOTIDE SEQUENCE</scope>
    <source>
        <strain evidence="4">SGP5-SGP5p</strain>
        <tissue evidence="4">Aerial part</tissue>
    </source>
</reference>
<dbReference type="InterPro" id="IPR051240">
    <property type="entry name" value="Mito_RNA-Proc/Resp"/>
</dbReference>
<proteinExistence type="inferred from homology"/>
<accession>A0A9Q1QL65</accession>
<organism evidence="4 5">
    <name type="scientific">Carnegiea gigantea</name>
    <dbReference type="NCBI Taxonomy" id="171969"/>
    <lineage>
        <taxon>Eukaryota</taxon>
        <taxon>Viridiplantae</taxon>
        <taxon>Streptophyta</taxon>
        <taxon>Embryophyta</taxon>
        <taxon>Tracheophyta</taxon>
        <taxon>Spermatophyta</taxon>
        <taxon>Magnoliopsida</taxon>
        <taxon>eudicotyledons</taxon>
        <taxon>Gunneridae</taxon>
        <taxon>Pentapetalae</taxon>
        <taxon>Caryophyllales</taxon>
        <taxon>Cactineae</taxon>
        <taxon>Cactaceae</taxon>
        <taxon>Cactoideae</taxon>
        <taxon>Echinocereeae</taxon>
        <taxon>Carnegiea</taxon>
    </lineage>
</organism>
<dbReference type="EMBL" id="JAKOGI010000051">
    <property type="protein sequence ID" value="KAJ8446728.1"/>
    <property type="molecule type" value="Genomic_DNA"/>
</dbReference>
<feature type="repeat" description="PPR" evidence="3">
    <location>
        <begin position="8"/>
        <end position="41"/>
    </location>
</feature>
<feature type="repeat" description="PPR" evidence="3">
    <location>
        <begin position="114"/>
        <end position="148"/>
    </location>
</feature>
<comment type="similarity">
    <text evidence="1">Belongs to the PPR family. P subfamily.</text>
</comment>
<evidence type="ECO:0008006" key="6">
    <source>
        <dbReference type="Google" id="ProtNLM"/>
    </source>
</evidence>
<dbReference type="InterPro" id="IPR002885">
    <property type="entry name" value="PPR_rpt"/>
</dbReference>
<evidence type="ECO:0000313" key="5">
    <source>
        <dbReference type="Proteomes" id="UP001153076"/>
    </source>
</evidence>
<feature type="repeat" description="PPR" evidence="3">
    <location>
        <begin position="79"/>
        <end position="113"/>
    </location>
</feature>
<dbReference type="NCBIfam" id="TIGR00756">
    <property type="entry name" value="PPR"/>
    <property type="match status" value="4"/>
</dbReference>
<dbReference type="GO" id="GO:0003729">
    <property type="term" value="F:mRNA binding"/>
    <property type="evidence" value="ECO:0007669"/>
    <property type="project" value="TreeGrafter"/>
</dbReference>
<dbReference type="PANTHER" id="PTHR47933">
    <property type="entry name" value="PENTATRICOPEPTIDE REPEAT-CONTAINING PROTEIN 1, MITOCHONDRIAL"/>
    <property type="match status" value="1"/>
</dbReference>
<protein>
    <recommendedName>
        <fullName evidence="6">Pentatricopeptide repeat-containing protein</fullName>
    </recommendedName>
</protein>